<evidence type="ECO:0000256" key="1">
    <source>
        <dbReference type="SAM" id="Phobius"/>
    </source>
</evidence>
<evidence type="ECO:0008006" key="4">
    <source>
        <dbReference type="Google" id="ProtNLM"/>
    </source>
</evidence>
<reference evidence="2 3" key="1">
    <citation type="submission" date="2020-10" db="EMBL/GenBank/DDBJ databases">
        <authorList>
            <person name="Peeters C."/>
        </authorList>
    </citation>
    <scope>NUCLEOTIDE SEQUENCE [LARGE SCALE GENOMIC DNA]</scope>
    <source>
        <strain evidence="2 3">LMG 28140</strain>
    </source>
</reference>
<sequence length="33" mass="3610">MRRLLADRLAMATGVIVVLLSLAFALLRVMGTH</sequence>
<organism evidence="2 3">
    <name type="scientific">Paraburkholderia metrosideri</name>
    <dbReference type="NCBI Taxonomy" id="580937"/>
    <lineage>
        <taxon>Bacteria</taxon>
        <taxon>Pseudomonadati</taxon>
        <taxon>Pseudomonadota</taxon>
        <taxon>Betaproteobacteria</taxon>
        <taxon>Burkholderiales</taxon>
        <taxon>Burkholderiaceae</taxon>
        <taxon>Paraburkholderia</taxon>
    </lineage>
</organism>
<protein>
    <recommendedName>
        <fullName evidence="4">ABC transporter permease</fullName>
    </recommendedName>
</protein>
<accession>A0ABM8NM74</accession>
<comment type="caution">
    <text evidence="2">The sequence shown here is derived from an EMBL/GenBank/DDBJ whole genome shotgun (WGS) entry which is preliminary data.</text>
</comment>
<dbReference type="Proteomes" id="UP000598032">
    <property type="component" value="Unassembled WGS sequence"/>
</dbReference>
<keyword evidence="1" id="KW-0812">Transmembrane</keyword>
<evidence type="ECO:0000313" key="2">
    <source>
        <dbReference type="EMBL" id="CAD6532978.1"/>
    </source>
</evidence>
<keyword evidence="3" id="KW-1185">Reference proteome</keyword>
<feature type="transmembrane region" description="Helical" evidence="1">
    <location>
        <begin position="9"/>
        <end position="30"/>
    </location>
</feature>
<keyword evidence="1" id="KW-1133">Transmembrane helix</keyword>
<name>A0ABM8NM74_9BURK</name>
<gene>
    <name evidence="2" type="ORF">LMG28140_02696</name>
</gene>
<evidence type="ECO:0000313" key="3">
    <source>
        <dbReference type="Proteomes" id="UP000598032"/>
    </source>
</evidence>
<dbReference type="EMBL" id="CAJHCP010000005">
    <property type="protein sequence ID" value="CAD6532978.1"/>
    <property type="molecule type" value="Genomic_DNA"/>
</dbReference>
<keyword evidence="1" id="KW-0472">Membrane</keyword>
<proteinExistence type="predicted"/>